<dbReference type="Proteomes" id="UP000274695">
    <property type="component" value="Unassembled WGS sequence"/>
</dbReference>
<comment type="caution">
    <text evidence="2">The sequence shown here is derived from an EMBL/GenBank/DDBJ whole genome shotgun (WGS) entry which is preliminary data.</text>
</comment>
<sequence>MLLFREISFDGMLRRHNRAQREVYLGGLREAVIFFSDIAVVKEMFFVEFEAVLDDVVGIPDFANSELRAAFVQIDDKLSVLGLVLFSISFDSRGRVAGHWNIPLRHLLDHASFGPDLGAGPVRVACRSACPVAWYRRQLWDPDAGTFNQISTAVMRNRLGIIVEERGKQRAGAGNVANFFKAADKKLSTQGVSSPASLPSAPVFHRRYRQKLRAARHAEKLTLAAQAESFNSALEAQAEGFTRQLREREALIQQQKAKLDELLKTEQELQGHLDRQQRLMQEKTQELEALVIKGGQDSERQMIELRKSYAEDLERRLHTQSISLEEALHKRERELYQRATEIVELRGELSSLREKNRALMIGSDDKLLKTMVEKGVVFVAYHPGVEHLVIAQDEMPEYLRDPLAYVASRCEVSSEQYRDWLAHYRLPICRATDDDMQYCGQPIKKVMRPMLFRPGESDRCQHHSDSGLS</sequence>
<keyword evidence="1" id="KW-0175">Coiled coil</keyword>
<feature type="coiled-coil region" evidence="1">
    <location>
        <begin position="245"/>
        <end position="330"/>
    </location>
</feature>
<dbReference type="EMBL" id="RHGB01000010">
    <property type="protein sequence ID" value="RNL63490.1"/>
    <property type="molecule type" value="Genomic_DNA"/>
</dbReference>
<evidence type="ECO:0000313" key="3">
    <source>
        <dbReference type="Proteomes" id="UP000274695"/>
    </source>
</evidence>
<proteinExistence type="predicted"/>
<organism evidence="2 3">
    <name type="scientific">Zhongshania marina</name>
    <dbReference type="NCBI Taxonomy" id="2304603"/>
    <lineage>
        <taxon>Bacteria</taxon>
        <taxon>Pseudomonadati</taxon>
        <taxon>Pseudomonadota</taxon>
        <taxon>Gammaproteobacteria</taxon>
        <taxon>Cellvibrionales</taxon>
        <taxon>Spongiibacteraceae</taxon>
        <taxon>Zhongshania</taxon>
    </lineage>
</organism>
<reference evidence="2 3" key="1">
    <citation type="submission" date="2018-10" db="EMBL/GenBank/DDBJ databases">
        <title>Draft genome sequence of Zhongshania sp. DSW25-10.</title>
        <authorList>
            <person name="Oh J."/>
        </authorList>
    </citation>
    <scope>NUCLEOTIDE SEQUENCE [LARGE SCALE GENOMIC DNA]</scope>
    <source>
        <strain evidence="2 3">DSW25-10</strain>
    </source>
</reference>
<protein>
    <submittedName>
        <fullName evidence="2">Uncharacterized protein</fullName>
    </submittedName>
</protein>
<gene>
    <name evidence="2" type="ORF">D0911_10315</name>
</gene>
<keyword evidence="3" id="KW-1185">Reference proteome</keyword>
<name>A0ABX9W3P9_9GAMM</name>
<evidence type="ECO:0000313" key="2">
    <source>
        <dbReference type="EMBL" id="RNL63490.1"/>
    </source>
</evidence>
<evidence type="ECO:0000256" key="1">
    <source>
        <dbReference type="SAM" id="Coils"/>
    </source>
</evidence>
<accession>A0ABX9W3P9</accession>